<dbReference type="EMBL" id="HBIW01023172">
    <property type="protein sequence ID" value="CAE0704545.1"/>
    <property type="molecule type" value="Transcribed_RNA"/>
</dbReference>
<reference evidence="5" key="1">
    <citation type="submission" date="2021-01" db="EMBL/GenBank/DDBJ databases">
        <authorList>
            <person name="Corre E."/>
            <person name="Pelletier E."/>
            <person name="Niang G."/>
            <person name="Scheremetjew M."/>
            <person name="Finn R."/>
            <person name="Kale V."/>
            <person name="Holt S."/>
            <person name="Cochrane G."/>
            <person name="Meng A."/>
            <person name="Brown T."/>
            <person name="Cohen L."/>
        </authorList>
    </citation>
    <scope>NUCLEOTIDE SEQUENCE</scope>
    <source>
        <strain evidence="5">CCMP1756</strain>
    </source>
</reference>
<dbReference type="CDD" id="cd00030">
    <property type="entry name" value="C2"/>
    <property type="match status" value="1"/>
</dbReference>
<keyword evidence="1" id="KW-0479">Metal-binding</keyword>
<evidence type="ECO:0000256" key="3">
    <source>
        <dbReference type="SAM" id="MobiDB-lite"/>
    </source>
</evidence>
<dbReference type="SUPFAM" id="SSF49562">
    <property type="entry name" value="C2 domain (Calcium/lipid-binding domain, CaLB)"/>
    <property type="match status" value="1"/>
</dbReference>
<keyword evidence="2" id="KW-0106">Calcium</keyword>
<dbReference type="PANTHER" id="PTHR45911:SF4">
    <property type="entry name" value="MULTIPLE C2 AND TRANSMEMBRANE DOMAIN-CONTAINING PROTEIN"/>
    <property type="match status" value="1"/>
</dbReference>
<gene>
    <name evidence="5" type="ORF">PCAL00307_LOCUS19993</name>
</gene>
<dbReference type="Pfam" id="PF00168">
    <property type="entry name" value="C2"/>
    <property type="match status" value="1"/>
</dbReference>
<feature type="compositionally biased region" description="Low complexity" evidence="3">
    <location>
        <begin position="311"/>
        <end position="327"/>
    </location>
</feature>
<dbReference type="Gene3D" id="2.60.40.150">
    <property type="entry name" value="C2 domain"/>
    <property type="match status" value="1"/>
</dbReference>
<evidence type="ECO:0000259" key="4">
    <source>
        <dbReference type="PROSITE" id="PS50004"/>
    </source>
</evidence>
<protein>
    <recommendedName>
        <fullName evidence="4">C2 domain-containing protein</fullName>
    </recommendedName>
</protein>
<dbReference type="SMART" id="SM00239">
    <property type="entry name" value="C2"/>
    <property type="match status" value="1"/>
</dbReference>
<dbReference type="PROSITE" id="PS50004">
    <property type="entry name" value="C2"/>
    <property type="match status" value="1"/>
</dbReference>
<accession>A0A7S4ECV0</accession>
<dbReference type="GO" id="GO:0005509">
    <property type="term" value="F:calcium ion binding"/>
    <property type="evidence" value="ECO:0007669"/>
    <property type="project" value="TreeGrafter"/>
</dbReference>
<feature type="compositionally biased region" description="Acidic residues" evidence="3">
    <location>
        <begin position="332"/>
        <end position="345"/>
    </location>
</feature>
<proteinExistence type="predicted"/>
<dbReference type="AlphaFoldDB" id="A0A7S4ECV0"/>
<feature type="region of interest" description="Disordered" evidence="3">
    <location>
        <begin position="222"/>
        <end position="252"/>
    </location>
</feature>
<dbReference type="InterPro" id="IPR000008">
    <property type="entry name" value="C2_dom"/>
</dbReference>
<feature type="domain" description="C2" evidence="4">
    <location>
        <begin position="75"/>
        <end position="191"/>
    </location>
</feature>
<evidence type="ECO:0000256" key="1">
    <source>
        <dbReference type="ARBA" id="ARBA00022723"/>
    </source>
</evidence>
<name>A0A7S4ECV0_9STRA</name>
<evidence type="ECO:0000256" key="2">
    <source>
        <dbReference type="ARBA" id="ARBA00022837"/>
    </source>
</evidence>
<organism evidence="5">
    <name type="scientific">Pelagomonas calceolata</name>
    <dbReference type="NCBI Taxonomy" id="35677"/>
    <lineage>
        <taxon>Eukaryota</taxon>
        <taxon>Sar</taxon>
        <taxon>Stramenopiles</taxon>
        <taxon>Ochrophyta</taxon>
        <taxon>Pelagophyceae</taxon>
        <taxon>Pelagomonadales</taxon>
        <taxon>Pelagomonadaceae</taxon>
        <taxon>Pelagomonas</taxon>
    </lineage>
</organism>
<dbReference type="InterPro" id="IPR035892">
    <property type="entry name" value="C2_domain_sf"/>
</dbReference>
<evidence type="ECO:0000313" key="5">
    <source>
        <dbReference type="EMBL" id="CAE0704545.1"/>
    </source>
</evidence>
<feature type="region of interest" description="Disordered" evidence="3">
    <location>
        <begin position="306"/>
        <end position="347"/>
    </location>
</feature>
<sequence length="464" mass="53683">MERREWRFSDESAAGRRQVMSHEKWMEQSSVTATSRQERATQKRIRAQRSALVEITSAHAAKREIGIKRILKKRHKRESRVAASDTIIKRPKLEVFVICCRHLPKMDMFGRADGYVVVTVGDVEQKTKVITRNYNPVYQQKFIFDVPPLTDELTMEVFDWDMVGSDDFIGMISEPLLSAQTKSEEVIRKVLVNDERKFKREACVKFKLRWLPEDYDEAQEAIQRGSRKSLDSNQRSSRVSFDDDGLPTKIPRSQRPWKCQRCKFSENPPTAQACEACERNRKEAEVPIRSSFEILANFFGFYRTKSRDSRGSMSSRWSRSSRGSIDSVHPDSDEEDENAEPEETEEQLKARLRKEANLRQYSRSAEERERAAQGAISDMFELAEEDEKTRKKRRYREARIAAGKDPDKQDADDLQKAIQERKEKAAKGLSAVKQKFRKAVLGTGVALVAFANDMKDAMWKEDAF</sequence>
<dbReference type="GO" id="GO:0016020">
    <property type="term" value="C:membrane"/>
    <property type="evidence" value="ECO:0007669"/>
    <property type="project" value="TreeGrafter"/>
</dbReference>
<dbReference type="PANTHER" id="PTHR45911">
    <property type="entry name" value="C2 DOMAIN-CONTAINING PROTEIN"/>
    <property type="match status" value="1"/>
</dbReference>